<evidence type="ECO:0000313" key="5">
    <source>
        <dbReference type="Proteomes" id="UP000541444"/>
    </source>
</evidence>
<dbReference type="SUPFAM" id="SSF46785">
    <property type="entry name" value="Winged helix' DNA-binding domain"/>
    <property type="match status" value="1"/>
</dbReference>
<dbReference type="SUPFAM" id="SSF75632">
    <property type="entry name" value="Cullin homology domain"/>
    <property type="match status" value="1"/>
</dbReference>
<dbReference type="Gene3D" id="1.20.1310.10">
    <property type="entry name" value="Cullin Repeats"/>
    <property type="match status" value="1"/>
</dbReference>
<dbReference type="PROSITE" id="PS50069">
    <property type="entry name" value="CULLIN_2"/>
    <property type="match status" value="1"/>
</dbReference>
<dbReference type="PANTHER" id="PTHR11932">
    <property type="entry name" value="CULLIN"/>
    <property type="match status" value="1"/>
</dbReference>
<dbReference type="GO" id="GO:0006511">
    <property type="term" value="P:ubiquitin-dependent protein catabolic process"/>
    <property type="evidence" value="ECO:0007669"/>
    <property type="project" value="InterPro"/>
</dbReference>
<reference evidence="4 5" key="1">
    <citation type="journal article" date="2020" name="IScience">
        <title>Genome Sequencing of the Endangered Kingdonia uniflora (Circaeasteraceae, Ranunculales) Reveals Potential Mechanisms of Evolutionary Specialization.</title>
        <authorList>
            <person name="Sun Y."/>
            <person name="Deng T."/>
            <person name="Zhang A."/>
            <person name="Moore M.J."/>
            <person name="Landis J.B."/>
            <person name="Lin N."/>
            <person name="Zhang H."/>
            <person name="Zhang X."/>
            <person name="Huang J."/>
            <person name="Zhang X."/>
            <person name="Sun H."/>
            <person name="Wang H."/>
        </authorList>
    </citation>
    <scope>NUCLEOTIDE SEQUENCE [LARGE SCALE GENOMIC DNA]</scope>
    <source>
        <strain evidence="4">TB1705</strain>
        <tissue evidence="4">Leaf</tissue>
    </source>
</reference>
<dbReference type="InterPro" id="IPR001373">
    <property type="entry name" value="Cullin_N"/>
</dbReference>
<dbReference type="InterPro" id="IPR045093">
    <property type="entry name" value="Cullin"/>
</dbReference>
<dbReference type="InterPro" id="IPR016158">
    <property type="entry name" value="Cullin_homology"/>
</dbReference>
<protein>
    <recommendedName>
        <fullName evidence="3">Cullin family profile domain-containing protein</fullName>
    </recommendedName>
</protein>
<proteinExistence type="inferred from homology"/>
<name>A0A7J7LV12_9MAGN</name>
<dbReference type="InterPro" id="IPR036317">
    <property type="entry name" value="Cullin_homology_sf"/>
</dbReference>
<comment type="caution">
    <text evidence="4">The sequence shown here is derived from an EMBL/GenBank/DDBJ whole genome shotgun (WGS) entry which is preliminary data.</text>
</comment>
<dbReference type="Pfam" id="PF26557">
    <property type="entry name" value="Cullin_AB"/>
    <property type="match status" value="1"/>
</dbReference>
<dbReference type="InterPro" id="IPR036388">
    <property type="entry name" value="WH-like_DNA-bd_sf"/>
</dbReference>
<evidence type="ECO:0000256" key="1">
    <source>
        <dbReference type="PROSITE-ProRule" id="PRU00330"/>
    </source>
</evidence>
<dbReference type="Gene3D" id="1.10.10.10">
    <property type="entry name" value="Winged helix-like DNA-binding domain superfamily/Winged helix DNA-binding domain"/>
    <property type="match status" value="1"/>
</dbReference>
<dbReference type="SMART" id="SM00182">
    <property type="entry name" value="CULLIN"/>
    <property type="match status" value="1"/>
</dbReference>
<gene>
    <name evidence="4" type="ORF">GIB67_020464</name>
</gene>
<dbReference type="EMBL" id="JACGCM010001990">
    <property type="protein sequence ID" value="KAF6146370.1"/>
    <property type="molecule type" value="Genomic_DNA"/>
</dbReference>
<dbReference type="Proteomes" id="UP000541444">
    <property type="component" value="Unassembled WGS sequence"/>
</dbReference>
<accession>A0A7J7LV12</accession>
<dbReference type="InterPro" id="IPR019559">
    <property type="entry name" value="Cullin_neddylation_domain"/>
</dbReference>
<sequence>MYLFFEGKEEELSTLSELCKDHFSVKFIADSFMECLTPICESLLKEAKDEVGIFFGKSQALVKKEDAERVLLQKVIELSTNYLPNLYFVRQCFDDHHFYRKAIHYASEVFFTVDISRSSVAELLTRMCNDILKKGNLTRITSSNLMDREDEIFTDEERQTIDKVVMIVSLLSDIDDFIEFYSRELARRLLEKKNGDPREIYVLEMITEQYGVQATHKMRRMYDEWIVANKNQNIFEEYLHYKPEENPEIGFNATVLTRSLWPIYQSNLNLPAEMKKCLDRFEKFYHTKHDRRKLTWIYSTGECNIAASFDAQTIELIVTAYQASVLQLFNTSDRLSFLEIQTELNVEDMDLIKILHSLSCAEYNILTKEPNSKTISRMDFFEFNSKFTHTRTERKIPLLLTEEERWDEKTRIFEVINQNKTSEIDAMIMKVMKNHKVLTHQQLAKCIIELSKTFQPDEETIKKRIESLIEQRYMRRDELNDGEYWKVEVLAILVEEAISLGFMWRSTPFL</sequence>
<dbReference type="Gene3D" id="3.30.230.130">
    <property type="entry name" value="Cullin, Chain C, Domain 2"/>
    <property type="match status" value="1"/>
</dbReference>
<dbReference type="InterPro" id="IPR036390">
    <property type="entry name" value="WH_DNA-bd_sf"/>
</dbReference>
<dbReference type="InterPro" id="IPR059120">
    <property type="entry name" value="Cullin-like_AB"/>
</dbReference>
<keyword evidence="5" id="KW-1185">Reference proteome</keyword>
<comment type="similarity">
    <text evidence="1 2">Belongs to the cullin family.</text>
</comment>
<dbReference type="GO" id="GO:0031625">
    <property type="term" value="F:ubiquitin protein ligase binding"/>
    <property type="evidence" value="ECO:0007669"/>
    <property type="project" value="InterPro"/>
</dbReference>
<evidence type="ECO:0000259" key="3">
    <source>
        <dbReference type="PROSITE" id="PS50069"/>
    </source>
</evidence>
<evidence type="ECO:0000256" key="2">
    <source>
        <dbReference type="RuleBase" id="RU003829"/>
    </source>
</evidence>
<feature type="domain" description="Cullin family profile" evidence="3">
    <location>
        <begin position="119"/>
        <end position="359"/>
    </location>
</feature>
<dbReference type="AlphaFoldDB" id="A0A7J7LV12"/>
<dbReference type="SMART" id="SM00884">
    <property type="entry name" value="Cullin_Nedd8"/>
    <property type="match status" value="1"/>
</dbReference>
<dbReference type="Pfam" id="PF10557">
    <property type="entry name" value="Cullin_Nedd8"/>
    <property type="match status" value="1"/>
</dbReference>
<dbReference type="Pfam" id="PF00888">
    <property type="entry name" value="Cullin"/>
    <property type="match status" value="1"/>
</dbReference>
<organism evidence="4 5">
    <name type="scientific">Kingdonia uniflora</name>
    <dbReference type="NCBI Taxonomy" id="39325"/>
    <lineage>
        <taxon>Eukaryota</taxon>
        <taxon>Viridiplantae</taxon>
        <taxon>Streptophyta</taxon>
        <taxon>Embryophyta</taxon>
        <taxon>Tracheophyta</taxon>
        <taxon>Spermatophyta</taxon>
        <taxon>Magnoliopsida</taxon>
        <taxon>Ranunculales</taxon>
        <taxon>Circaeasteraceae</taxon>
        <taxon>Kingdonia</taxon>
    </lineage>
</organism>
<dbReference type="OrthoDB" id="27073at2759"/>
<evidence type="ECO:0000313" key="4">
    <source>
        <dbReference type="EMBL" id="KAF6146370.1"/>
    </source>
</evidence>